<dbReference type="AlphaFoldDB" id="A0A1B7Z1F4"/>
<name>A0A1B7Z1F4_9FLAO</name>
<reference evidence="3" key="1">
    <citation type="submission" date="2016-06" db="EMBL/GenBank/DDBJ databases">
        <authorList>
            <person name="Zhan P."/>
        </authorList>
    </citation>
    <scope>NUCLEOTIDE SEQUENCE [LARGE SCALE GENOMIC DNA]</scope>
    <source>
        <strain evidence="3">T28</strain>
    </source>
</reference>
<proteinExistence type="predicted"/>
<keyword evidence="3" id="KW-1185">Reference proteome</keyword>
<keyword evidence="1" id="KW-1133">Transmembrane helix</keyword>
<comment type="caution">
    <text evidence="2">The sequence shown here is derived from an EMBL/GenBank/DDBJ whole genome shotgun (WGS) entry which is preliminary data.</text>
</comment>
<dbReference type="STRING" id="1836467.BTR34_12940"/>
<dbReference type="EMBL" id="LZFP01000045">
    <property type="protein sequence ID" value="OBR36518.1"/>
    <property type="molecule type" value="Genomic_DNA"/>
</dbReference>
<evidence type="ECO:0000256" key="1">
    <source>
        <dbReference type="SAM" id="Phobius"/>
    </source>
</evidence>
<keyword evidence="1" id="KW-0472">Membrane</keyword>
<evidence type="ECO:0000313" key="2">
    <source>
        <dbReference type="EMBL" id="OBR36518.1"/>
    </source>
</evidence>
<dbReference type="Proteomes" id="UP000092164">
    <property type="component" value="Unassembled WGS sequence"/>
</dbReference>
<dbReference type="OrthoDB" id="1202744at2"/>
<dbReference type="KEGG" id="mart:BTR34_12940"/>
<keyword evidence="1" id="KW-0812">Transmembrane</keyword>
<organism evidence="2 3">
    <name type="scientific">Maribacter hydrothermalis</name>
    <dbReference type="NCBI Taxonomy" id="1836467"/>
    <lineage>
        <taxon>Bacteria</taxon>
        <taxon>Pseudomonadati</taxon>
        <taxon>Bacteroidota</taxon>
        <taxon>Flavobacteriia</taxon>
        <taxon>Flavobacteriales</taxon>
        <taxon>Flavobacteriaceae</taxon>
        <taxon>Maribacter</taxon>
    </lineage>
</organism>
<gene>
    <name evidence="2" type="ORF">A9200_08830</name>
</gene>
<protein>
    <recommendedName>
        <fullName evidence="4">Holin-X, holin superfamily III</fullName>
    </recommendedName>
</protein>
<accession>A0A1B7Z1F4</accession>
<evidence type="ECO:0000313" key="3">
    <source>
        <dbReference type="Proteomes" id="UP000092164"/>
    </source>
</evidence>
<evidence type="ECO:0008006" key="4">
    <source>
        <dbReference type="Google" id="ProtNLM"/>
    </source>
</evidence>
<feature type="transmembrane region" description="Helical" evidence="1">
    <location>
        <begin position="77"/>
        <end position="97"/>
    </location>
</feature>
<sequence>MGILDVIDDSTSKAAKKGEDYISKTKEYYALKVFQQLALMSSFFIKVVIFGSLIILGIIFIAISGANALSILLESSVLGYLAMGLIFLILTGFIYLGRHVIDKRIIKKLSQNYFEK</sequence>
<feature type="transmembrane region" description="Helical" evidence="1">
    <location>
        <begin position="43"/>
        <end position="65"/>
    </location>
</feature>
<dbReference type="RefSeq" id="WP_068486080.1">
    <property type="nucleotide sequence ID" value="NZ_CP018760.1"/>
</dbReference>